<organism evidence="8">
    <name type="scientific">Chlamydomonas reinhardtii</name>
    <name type="common">Chlamydomonas smithii</name>
    <dbReference type="NCBI Taxonomy" id="3055"/>
    <lineage>
        <taxon>Eukaryota</taxon>
        <taxon>Viridiplantae</taxon>
        <taxon>Chlorophyta</taxon>
        <taxon>core chlorophytes</taxon>
        <taxon>Chlorophyceae</taxon>
        <taxon>CS clade</taxon>
        <taxon>Chlamydomonadales</taxon>
        <taxon>Chlamydomonadaceae</taxon>
        <taxon>Chlamydomonas</taxon>
    </lineage>
</organism>
<dbReference type="PANTHER" id="PTHR33209">
    <property type="entry name" value="PROTEASE 4"/>
    <property type="match status" value="1"/>
</dbReference>
<dbReference type="InterPro" id="IPR002142">
    <property type="entry name" value="Peptidase_S49"/>
</dbReference>
<comment type="similarity">
    <text evidence="1">Belongs to the peptidase S49 family.</text>
</comment>
<dbReference type="Gene3D" id="3.90.226.10">
    <property type="entry name" value="2-enoyl-CoA Hydratase, Chain A, domain 1"/>
    <property type="match status" value="2"/>
</dbReference>
<evidence type="ECO:0000313" key="8">
    <source>
        <dbReference type="EMBL" id="AAK54346.1"/>
    </source>
</evidence>
<proteinExistence type="evidence at transcript level"/>
<dbReference type="ExpressionAtlas" id="Q94IP7">
    <property type="expression patterns" value="differential"/>
</dbReference>
<evidence type="ECO:0000256" key="1">
    <source>
        <dbReference type="ARBA" id="ARBA00008683"/>
    </source>
</evidence>
<dbReference type="SUPFAM" id="SSF52096">
    <property type="entry name" value="ClpP/crotonase"/>
    <property type="match status" value="2"/>
</dbReference>
<dbReference type="GO" id="GO:0006508">
    <property type="term" value="P:proteolysis"/>
    <property type="evidence" value="ECO:0007669"/>
    <property type="project" value="UniProtKB-KW"/>
</dbReference>
<keyword evidence="6" id="KW-1133">Transmembrane helix</keyword>
<feature type="compositionally biased region" description="Gly residues" evidence="5">
    <location>
        <begin position="675"/>
        <end position="684"/>
    </location>
</feature>
<evidence type="ECO:0000256" key="5">
    <source>
        <dbReference type="SAM" id="MobiDB-lite"/>
    </source>
</evidence>
<evidence type="ECO:0000256" key="3">
    <source>
        <dbReference type="ARBA" id="ARBA00022801"/>
    </source>
</evidence>
<name>Q94IP7_CHLRE</name>
<dbReference type="EMBL" id="AY032930">
    <property type="protein sequence ID" value="AAK54346.1"/>
    <property type="molecule type" value="mRNA"/>
</dbReference>
<dbReference type="AlphaFoldDB" id="Q94IP7"/>
<dbReference type="Pfam" id="PF01343">
    <property type="entry name" value="Peptidase_S49"/>
    <property type="match status" value="1"/>
</dbReference>
<evidence type="ECO:0000256" key="4">
    <source>
        <dbReference type="ARBA" id="ARBA00022825"/>
    </source>
</evidence>
<keyword evidence="4" id="KW-0720">Serine protease</keyword>
<evidence type="ECO:0000256" key="6">
    <source>
        <dbReference type="SAM" id="Phobius"/>
    </source>
</evidence>
<accession>Q94IP7</accession>
<protein>
    <submittedName>
        <fullName evidence="8">Probe 6 protein</fullName>
    </submittedName>
</protein>
<keyword evidence="3" id="KW-0378">Hydrolase</keyword>
<feature type="transmembrane region" description="Helical" evidence="6">
    <location>
        <begin position="34"/>
        <end position="54"/>
    </location>
</feature>
<evidence type="ECO:0000256" key="2">
    <source>
        <dbReference type="ARBA" id="ARBA00022670"/>
    </source>
</evidence>
<dbReference type="GO" id="GO:0008236">
    <property type="term" value="F:serine-type peptidase activity"/>
    <property type="evidence" value="ECO:0007669"/>
    <property type="project" value="UniProtKB-KW"/>
</dbReference>
<dbReference type="InterPro" id="IPR047272">
    <property type="entry name" value="S49_SppA_C"/>
</dbReference>
<keyword evidence="6" id="KW-0812">Transmembrane</keyword>
<sequence length="721" mass="75195">MAQASARAGGRWASGMKEFLYSAKDKFLAKMATGFSYLGFMTFYGTGVVIALRYQATQADLELPPEYVLELPLDRLQLVDAVDPSPLRGPTTQIELPKVVAALKHAAGDRRCQGLVTYVGARENLGGLATVQELRGAISRFRKKVTAARHAAGHGNSSMEGAPASVAFASSYGDAAGYGSGGMLPYLLASACDRVYLQPLGLMGLQGPTVPGSPFTRHESKGATASSITPCNAGLPSGPQGESFQAALADLEAQAVAEVAASRGVDGEVVREAVKAAPLLPAAALQRGLLDGANYQDEVQSLYKRADPVEQYKRSLEKNGILQQLRETSHSLSQIPLVPVDKYIQVLEKQHAAKARQWCRWFAGTPLAGYFMYKAPHGYLSQGTAALERYPGVGPVEDRVDDWLEPCIAVVTVSGTIVQGPVPPGSLAASNQQQQQVVDAAKLVADLRTIMDDNLVRAVVVRVNSPGGSALASDSIRRELQRLKTLGKTVVVSMGDVAAGGAYYIASAANAVVAQPGTVTGGIGAAENKTVKAAPLKHVQEELVGQVAKSRGRAMWEMQQLAHGRVYTGRQAYDIGLVDQLGGLEEAISHAKALADLEEDVSVYEHPLRRLPLELTLFKRSGIVAGAAGDGSSSSDLRSAIVSGLAEMGAVMVLAAAAVGLPVSAGGRFAAAVSGGGGPGGADGRGAAQAGPAGPRPALPQLGGEPHYMYSTDAATLVTQV</sequence>
<dbReference type="PANTHER" id="PTHR33209:SF1">
    <property type="entry name" value="PEPTIDASE S49 DOMAIN-CONTAINING PROTEIN"/>
    <property type="match status" value="1"/>
</dbReference>
<reference evidence="8" key="1">
    <citation type="journal article" date="2002" name="Genetics">
        <title>Genetic structure of the mating-type locus of Chlamydomonas reinhardtii.</title>
        <authorList>
            <person name="Ferris P.J."/>
            <person name="Armbrust E.V."/>
            <person name="Goodenough U.W."/>
        </authorList>
    </citation>
    <scope>NUCLEOTIDE SEQUENCE</scope>
    <source>
        <strain evidence="8">CC-621</strain>
    </source>
</reference>
<feature type="domain" description="Peptidase S49" evidence="7">
    <location>
        <begin position="528"/>
        <end position="597"/>
    </location>
</feature>
<keyword evidence="6" id="KW-0472">Membrane</keyword>
<feature type="region of interest" description="Disordered" evidence="5">
    <location>
        <begin position="675"/>
        <end position="705"/>
    </location>
</feature>
<evidence type="ECO:0000259" key="7">
    <source>
        <dbReference type="Pfam" id="PF01343"/>
    </source>
</evidence>
<dbReference type="CDD" id="cd07023">
    <property type="entry name" value="S49_Sppa_N_C"/>
    <property type="match status" value="1"/>
</dbReference>
<keyword evidence="2" id="KW-0645">Protease</keyword>
<dbReference type="InterPro" id="IPR029045">
    <property type="entry name" value="ClpP/crotonase-like_dom_sf"/>
</dbReference>